<keyword evidence="3 5" id="KW-0853">WD repeat</keyword>
<gene>
    <name evidence="6" type="ORF">M9Y10_034078</name>
</gene>
<dbReference type="InterPro" id="IPR037588">
    <property type="entry name" value="MLST8"/>
</dbReference>
<evidence type="ECO:0000313" key="6">
    <source>
        <dbReference type="EMBL" id="KAK8889332.1"/>
    </source>
</evidence>
<sequence length="324" mass="35601">MAQRTEKGPFLIAASYDLTISVTDLSNEGAVALKFGLQNAQANRIIGISGSQFAVASNPFIFVYDRTAKTNKPTHTFQSHQTNVTDLCTDGKLMYSCSEDLSWRVWDFKQQRPIYSYQASCSLNTIALIQIPSEQPTENSENIKFIATGNDRGQVELWNSADGKPITQLRVSQSPIRSIASVQGGKDGLAIVGCQDGIVVIIKVIVDQKNPTEAVTIKEVQRITAHQDSILTRVAASPDGKLFATASSDSSAKVWKIETGEMIAKLVDQNQTRWIWDVAFTPDSKRVCTGGTDKICRVWDAETGDLKKSVEWHQKGVTCIAIIE</sequence>
<keyword evidence="4" id="KW-0677">Repeat</keyword>
<evidence type="ECO:0000256" key="2">
    <source>
        <dbReference type="ARBA" id="ARBA00018867"/>
    </source>
</evidence>
<dbReference type="InterPro" id="IPR011047">
    <property type="entry name" value="Quinoprotein_ADH-like_sf"/>
</dbReference>
<dbReference type="InterPro" id="IPR015943">
    <property type="entry name" value="WD40/YVTN_repeat-like_dom_sf"/>
</dbReference>
<dbReference type="PROSITE" id="PS00678">
    <property type="entry name" value="WD_REPEATS_1"/>
    <property type="match status" value="1"/>
</dbReference>
<reference evidence="6 7" key="1">
    <citation type="submission" date="2024-04" db="EMBL/GenBank/DDBJ databases">
        <title>Tritrichomonas musculus Genome.</title>
        <authorList>
            <person name="Alves-Ferreira E."/>
            <person name="Grigg M."/>
            <person name="Lorenzi H."/>
            <person name="Galac M."/>
        </authorList>
    </citation>
    <scope>NUCLEOTIDE SEQUENCE [LARGE SCALE GENOMIC DNA]</scope>
    <source>
        <strain evidence="6 7">EAF2021</strain>
    </source>
</reference>
<dbReference type="Gene3D" id="2.130.10.10">
    <property type="entry name" value="YVTN repeat-like/Quinoprotein amine dehydrogenase"/>
    <property type="match status" value="2"/>
</dbReference>
<name>A0ABR2KEL4_9EUKA</name>
<comment type="similarity">
    <text evidence="1">Belongs to the WD repeat LST8 family.</text>
</comment>
<dbReference type="InterPro" id="IPR001680">
    <property type="entry name" value="WD40_rpt"/>
</dbReference>
<dbReference type="PROSITE" id="PS50294">
    <property type="entry name" value="WD_REPEATS_REGION"/>
    <property type="match status" value="2"/>
</dbReference>
<dbReference type="EMBL" id="JAPFFF010000005">
    <property type="protein sequence ID" value="KAK8889332.1"/>
    <property type="molecule type" value="Genomic_DNA"/>
</dbReference>
<dbReference type="PROSITE" id="PS50082">
    <property type="entry name" value="WD_REPEATS_2"/>
    <property type="match status" value="2"/>
</dbReference>
<dbReference type="PANTHER" id="PTHR19842">
    <property type="entry name" value="G BETA-LIKE PROTEIN GBL"/>
    <property type="match status" value="1"/>
</dbReference>
<evidence type="ECO:0000313" key="7">
    <source>
        <dbReference type="Proteomes" id="UP001470230"/>
    </source>
</evidence>
<accession>A0ABR2KEL4</accession>
<feature type="repeat" description="WD" evidence="5">
    <location>
        <begin position="224"/>
        <end position="265"/>
    </location>
</feature>
<evidence type="ECO:0000256" key="3">
    <source>
        <dbReference type="ARBA" id="ARBA00022574"/>
    </source>
</evidence>
<comment type="caution">
    <text evidence="6">The sequence shown here is derived from an EMBL/GenBank/DDBJ whole genome shotgun (WGS) entry which is preliminary data.</text>
</comment>
<dbReference type="Proteomes" id="UP001470230">
    <property type="component" value="Unassembled WGS sequence"/>
</dbReference>
<dbReference type="Pfam" id="PF00400">
    <property type="entry name" value="WD40"/>
    <property type="match status" value="3"/>
</dbReference>
<dbReference type="InterPro" id="IPR019775">
    <property type="entry name" value="WD40_repeat_CS"/>
</dbReference>
<dbReference type="SUPFAM" id="SSF50998">
    <property type="entry name" value="Quinoprotein alcohol dehydrogenase-like"/>
    <property type="match status" value="1"/>
</dbReference>
<evidence type="ECO:0000256" key="4">
    <source>
        <dbReference type="ARBA" id="ARBA00022737"/>
    </source>
</evidence>
<dbReference type="SMART" id="SM00320">
    <property type="entry name" value="WD40"/>
    <property type="match status" value="5"/>
</dbReference>
<evidence type="ECO:0000256" key="5">
    <source>
        <dbReference type="PROSITE-ProRule" id="PRU00221"/>
    </source>
</evidence>
<evidence type="ECO:0000256" key="1">
    <source>
        <dbReference type="ARBA" id="ARBA00009890"/>
    </source>
</evidence>
<proteinExistence type="inferred from homology"/>
<dbReference type="PANTHER" id="PTHR19842:SF0">
    <property type="entry name" value="TARGET OF RAPAMYCIN COMPLEX SUBUNIT LST8"/>
    <property type="match status" value="1"/>
</dbReference>
<organism evidence="6 7">
    <name type="scientific">Tritrichomonas musculus</name>
    <dbReference type="NCBI Taxonomy" id="1915356"/>
    <lineage>
        <taxon>Eukaryota</taxon>
        <taxon>Metamonada</taxon>
        <taxon>Parabasalia</taxon>
        <taxon>Tritrichomonadida</taxon>
        <taxon>Tritrichomonadidae</taxon>
        <taxon>Tritrichomonas</taxon>
    </lineage>
</organism>
<protein>
    <recommendedName>
        <fullName evidence="2">Target of rapamycin complex subunit LST8</fullName>
    </recommendedName>
</protein>
<keyword evidence="7" id="KW-1185">Reference proteome</keyword>
<feature type="repeat" description="WD" evidence="5">
    <location>
        <begin position="268"/>
        <end position="309"/>
    </location>
</feature>